<proteinExistence type="predicted"/>
<evidence type="ECO:0000256" key="1">
    <source>
        <dbReference type="SAM" id="MobiDB-lite"/>
    </source>
</evidence>
<organism evidence="2">
    <name type="scientific">Philodina roseola</name>
    <name type="common">Rotifer</name>
    <dbReference type="NCBI Taxonomy" id="96448"/>
    <lineage>
        <taxon>Eukaryota</taxon>
        <taxon>Metazoa</taxon>
        <taxon>Spiralia</taxon>
        <taxon>Gnathifera</taxon>
        <taxon>Rotifera</taxon>
        <taxon>Eurotatoria</taxon>
        <taxon>Bdelloidea</taxon>
        <taxon>Philodinida</taxon>
        <taxon>Philodinidae</taxon>
        <taxon>Philodina</taxon>
    </lineage>
</organism>
<accession>G3KGX7</accession>
<dbReference type="AlphaFoldDB" id="G3KGX7"/>
<name>G3KGX7_PHIRO</name>
<reference evidence="2" key="1">
    <citation type="journal article" date="2011" name="Proc. Natl. Acad. Sci. U.S.A.">
        <title>A widespread class of reverse transcriptase-related cellular genes.</title>
        <authorList>
            <person name="Gladyshev E.A."/>
            <person name="Arkhipova I.R."/>
        </authorList>
    </citation>
    <scope>NUCLEOTIDE SEQUENCE</scope>
</reference>
<dbReference type="EMBL" id="JN235989">
    <property type="protein sequence ID" value="AEN94434.1"/>
    <property type="molecule type" value="Genomic_DNA"/>
</dbReference>
<sequence length="201" mass="23637">MEDHIPSPKQTPRLYETTYRREYVLKRSPSIVEGIPFGQQYPVSSPYRLEDPIGTSVYAVDYFKENQVQREEFPRPNTSRANRPHPHRDFPFWSRRAERAAQGFPLSLAYKRSRPYWRDRARHTLDSEYRFSYQDISKEVPNPNGRYGCSPRTPADAIVPQTLPLWKKRTLKSIYSLEIGDKPPNDFYFKDFVDSLGGPMD</sequence>
<protein>
    <submittedName>
        <fullName evidence="2">Uncharacterized protein</fullName>
    </submittedName>
</protein>
<evidence type="ECO:0000313" key="2">
    <source>
        <dbReference type="EMBL" id="AEN94434.1"/>
    </source>
</evidence>
<feature type="region of interest" description="Disordered" evidence="1">
    <location>
        <begin position="69"/>
        <end position="88"/>
    </location>
</feature>